<dbReference type="PANTHER" id="PTHR30575:SF0">
    <property type="entry name" value="XAA-ARG DIPEPTIDASE"/>
    <property type="match status" value="1"/>
</dbReference>
<dbReference type="NCBIfam" id="TIGR01891">
    <property type="entry name" value="amidohydrolases"/>
    <property type="match status" value="1"/>
</dbReference>
<evidence type="ECO:0000259" key="2">
    <source>
        <dbReference type="Pfam" id="PF07687"/>
    </source>
</evidence>
<sequence>MTMTPNTDAPVPSRAYLDIMAAEGRRLLETAAYVPAEREGAPEELHARLERAVEEGRDGLVDILHDLHRHPEEAFREVHAADRLTGHLEEHDVVPQRPAFGLETAIRASVESPGFDPARHRTVAILSEYDALPGIGHGCGHNVIAVTGLGAFTALAGLVREGAGGVEGRVVYYGTPAEEGEAGKELMARAGAFEEADAAIMLHPYFADVADQAWLGRRVMRAVFSGVAAHASSHPFMGRNALDAASLAYQGIGLLRQQTPPTDRLHAIITEGGERPSIITESATLKMYVRSRDPETLKVLSGRVEEVMRGAALMAGVGVEVHWDESPATLPVRTNGPLTDRWVLAQRRRGRDPLPRGTVSETLAASTDFGNLSFRLPGIHPLIGIAGEDTALHTREFAAAAGSPAAESAAVDGAYGLAAAALDFLHDDALAAAVTEEFEERGGAVDVEHYFD</sequence>
<gene>
    <name evidence="3" type="ORF">NBM05_11370</name>
</gene>
<dbReference type="Gene3D" id="3.40.630.10">
    <property type="entry name" value="Zn peptidases"/>
    <property type="match status" value="1"/>
</dbReference>
<dbReference type="AlphaFoldDB" id="A0A9X2HBH7"/>
<protein>
    <recommendedName>
        <fullName evidence="1">Peptidase M20 domain-containing protein 2</fullName>
    </recommendedName>
</protein>
<dbReference type="GO" id="GO:0016805">
    <property type="term" value="F:dipeptidase activity"/>
    <property type="evidence" value="ECO:0007669"/>
    <property type="project" value="InterPro"/>
</dbReference>
<comment type="similarity">
    <text evidence="1">Belongs to the peptidase M20A family.</text>
</comment>
<dbReference type="SUPFAM" id="SSF55031">
    <property type="entry name" value="Bacterial exopeptidase dimerisation domain"/>
    <property type="match status" value="1"/>
</dbReference>
<dbReference type="Gene3D" id="3.30.70.360">
    <property type="match status" value="1"/>
</dbReference>
<dbReference type="GO" id="GO:0071713">
    <property type="term" value="F:para-aminobenzoyl-glutamate hydrolase activity"/>
    <property type="evidence" value="ECO:0007669"/>
    <property type="project" value="TreeGrafter"/>
</dbReference>
<dbReference type="InterPro" id="IPR011650">
    <property type="entry name" value="Peptidase_M20_dimer"/>
</dbReference>
<reference evidence="3" key="1">
    <citation type="submission" date="2022-06" db="EMBL/GenBank/DDBJ databases">
        <title>Rothia sp. isolated from sandalwood seedling.</title>
        <authorList>
            <person name="Tuikhar N."/>
            <person name="Kirdat K."/>
            <person name="Thorat V."/>
            <person name="Swetha P."/>
            <person name="Padma S."/>
            <person name="Sundararaj R."/>
            <person name="Yadav A."/>
        </authorList>
    </citation>
    <scope>NUCLEOTIDE SEQUENCE</scope>
    <source>
        <strain evidence="3">AR01</strain>
    </source>
</reference>
<feature type="domain" description="Peptidase M20 dimerisation" evidence="2">
    <location>
        <begin position="221"/>
        <end position="309"/>
    </location>
</feature>
<name>A0A9X2HBH7_9MICC</name>
<dbReference type="Pfam" id="PF01546">
    <property type="entry name" value="Peptidase_M20"/>
    <property type="match status" value="1"/>
</dbReference>
<proteinExistence type="inferred from homology"/>
<dbReference type="GO" id="GO:0005737">
    <property type="term" value="C:cytoplasm"/>
    <property type="evidence" value="ECO:0007669"/>
    <property type="project" value="TreeGrafter"/>
</dbReference>
<evidence type="ECO:0000313" key="3">
    <source>
        <dbReference type="EMBL" id="MCP3426584.1"/>
    </source>
</evidence>
<dbReference type="InterPro" id="IPR002933">
    <property type="entry name" value="Peptidase_M20"/>
</dbReference>
<evidence type="ECO:0000313" key="4">
    <source>
        <dbReference type="Proteomes" id="UP001139502"/>
    </source>
</evidence>
<dbReference type="InterPro" id="IPR017144">
    <property type="entry name" value="Xaa-Arg_dipeptidase"/>
</dbReference>
<dbReference type="EMBL" id="JANAFB010000030">
    <property type="protein sequence ID" value="MCP3426584.1"/>
    <property type="molecule type" value="Genomic_DNA"/>
</dbReference>
<dbReference type="Pfam" id="PF07687">
    <property type="entry name" value="M20_dimer"/>
    <property type="match status" value="1"/>
</dbReference>
<dbReference type="Proteomes" id="UP001139502">
    <property type="component" value="Unassembled WGS sequence"/>
</dbReference>
<dbReference type="PANTHER" id="PTHR30575">
    <property type="entry name" value="PEPTIDASE M20"/>
    <property type="match status" value="1"/>
</dbReference>
<dbReference type="GO" id="GO:0046657">
    <property type="term" value="P:folic acid catabolic process"/>
    <property type="evidence" value="ECO:0007669"/>
    <property type="project" value="TreeGrafter"/>
</dbReference>
<dbReference type="SUPFAM" id="SSF53187">
    <property type="entry name" value="Zn-dependent exopeptidases"/>
    <property type="match status" value="1"/>
</dbReference>
<dbReference type="InterPro" id="IPR036264">
    <property type="entry name" value="Bact_exopeptidase_dim_dom"/>
</dbReference>
<evidence type="ECO:0000256" key="1">
    <source>
        <dbReference type="PIRNR" id="PIRNR037226"/>
    </source>
</evidence>
<dbReference type="PIRSF" id="PIRSF037226">
    <property type="entry name" value="Amidohydrolase_ACY1L2_prd"/>
    <property type="match status" value="1"/>
</dbReference>
<dbReference type="InterPro" id="IPR017439">
    <property type="entry name" value="Amidohydrolase"/>
</dbReference>
<organism evidence="3 4">
    <name type="scientific">Rothia santali</name>
    <dbReference type="NCBI Taxonomy" id="2949643"/>
    <lineage>
        <taxon>Bacteria</taxon>
        <taxon>Bacillati</taxon>
        <taxon>Actinomycetota</taxon>
        <taxon>Actinomycetes</taxon>
        <taxon>Micrococcales</taxon>
        <taxon>Micrococcaceae</taxon>
        <taxon>Rothia</taxon>
    </lineage>
</organism>
<keyword evidence="4" id="KW-1185">Reference proteome</keyword>
<accession>A0A9X2HBH7</accession>
<dbReference type="FunFam" id="3.30.70.360:FF:000004">
    <property type="entry name" value="Peptidase M20 domain-containing protein 2"/>
    <property type="match status" value="1"/>
</dbReference>
<dbReference type="InterPro" id="IPR052030">
    <property type="entry name" value="Peptidase_M20/M20A_hydrolases"/>
</dbReference>
<comment type="caution">
    <text evidence="3">The sequence shown here is derived from an EMBL/GenBank/DDBJ whole genome shotgun (WGS) entry which is preliminary data.</text>
</comment>